<sequence length="535" mass="58818">MAKRLQYYPRLGKNKISLTTLLIGLVSISVLLTFTILLFASYQSNKQSLFITTQGLNYSTAAKMSQTMDSLFKSMRDSLVFTAAYLSDNRQMSEQEIQQQLELLRHSSSYFNSLVVIDEHGIARSIAPASVGKTGQQISTPASWRALASRKPYISEPYTSATGRLIVLMSEPLFDRDGKYRGFIGGTIYLEEPNVLNTVFGNSPNDESGSYLYVVDTTGHLVFHPDKRRLGENVSANQVVQKVLQGNGGHQLVVNTRGVTLLAGYSPVTANGWGIIVNSPIGVVQEQLYRLILSIFLYTLLPFIVLLAIAIWIARKLASPFVSLADLVARLGQGARITSPDAAKHWNREADLLTRTITDAFHGLQQQTDQLAHAAMTDPLTGLTNRRTLDSLLSQWTLEQSPFSLIVMDIDRFKSINDTYGHQIGDEVLKHLARIVIQSVSPADICCRFGGEEFVVLLPHSTLTAASVVAERIRLHMEQNSSPGVGMITVSLGVAHYPSQASNAEALFHLADQALYKAKETGRNRTVVASTDDSG</sequence>
<dbReference type="GO" id="GO:0005886">
    <property type="term" value="C:plasma membrane"/>
    <property type="evidence" value="ECO:0007669"/>
    <property type="project" value="UniProtKB-SubCell"/>
</dbReference>
<dbReference type="PROSITE" id="PS50887">
    <property type="entry name" value="GGDEF"/>
    <property type="match status" value="1"/>
</dbReference>
<dbReference type="InterPro" id="IPR033479">
    <property type="entry name" value="dCache_1"/>
</dbReference>
<accession>A0A229ULK9</accession>
<evidence type="ECO:0000256" key="2">
    <source>
        <dbReference type="ARBA" id="ARBA00022475"/>
    </source>
</evidence>
<dbReference type="EMBL" id="NMQW01000033">
    <property type="protein sequence ID" value="OXM84300.1"/>
    <property type="molecule type" value="Genomic_DNA"/>
</dbReference>
<dbReference type="GO" id="GO:0043709">
    <property type="term" value="P:cell adhesion involved in single-species biofilm formation"/>
    <property type="evidence" value="ECO:0007669"/>
    <property type="project" value="TreeGrafter"/>
</dbReference>
<dbReference type="InterPro" id="IPR043128">
    <property type="entry name" value="Rev_trsase/Diguanyl_cyclase"/>
</dbReference>
<keyword evidence="5 6" id="KW-0472">Membrane</keyword>
<proteinExistence type="predicted"/>
<dbReference type="CDD" id="cd12912">
    <property type="entry name" value="PDC2_MCP_like"/>
    <property type="match status" value="1"/>
</dbReference>
<dbReference type="GO" id="GO:0052621">
    <property type="term" value="F:diguanylate cyclase activity"/>
    <property type="evidence" value="ECO:0007669"/>
    <property type="project" value="TreeGrafter"/>
</dbReference>
<gene>
    <name evidence="8" type="ORF">CF651_21185</name>
</gene>
<dbReference type="SUPFAM" id="SSF55073">
    <property type="entry name" value="Nucleotide cyclase"/>
    <property type="match status" value="1"/>
</dbReference>
<comment type="subcellular location">
    <subcellularLocation>
        <location evidence="1">Cell membrane</location>
        <topology evidence="1">Multi-pass membrane protein</topology>
    </subcellularLocation>
</comment>
<dbReference type="OrthoDB" id="9759607at2"/>
<dbReference type="RefSeq" id="WP_094016872.1">
    <property type="nucleotide sequence ID" value="NZ_NMQW01000033.1"/>
</dbReference>
<dbReference type="SUPFAM" id="SSF103190">
    <property type="entry name" value="Sensory domain-like"/>
    <property type="match status" value="2"/>
</dbReference>
<dbReference type="PANTHER" id="PTHR45138">
    <property type="entry name" value="REGULATORY COMPONENTS OF SENSORY TRANSDUCTION SYSTEM"/>
    <property type="match status" value="1"/>
</dbReference>
<organism evidence="8 9">
    <name type="scientific">Paenibacillus rigui</name>
    <dbReference type="NCBI Taxonomy" id="554312"/>
    <lineage>
        <taxon>Bacteria</taxon>
        <taxon>Bacillati</taxon>
        <taxon>Bacillota</taxon>
        <taxon>Bacilli</taxon>
        <taxon>Bacillales</taxon>
        <taxon>Paenibacillaceae</taxon>
        <taxon>Paenibacillus</taxon>
    </lineage>
</organism>
<comment type="caution">
    <text evidence="8">The sequence shown here is derived from an EMBL/GenBank/DDBJ whole genome shotgun (WGS) entry which is preliminary data.</text>
</comment>
<dbReference type="InterPro" id="IPR029787">
    <property type="entry name" value="Nucleotide_cyclase"/>
</dbReference>
<evidence type="ECO:0000256" key="4">
    <source>
        <dbReference type="ARBA" id="ARBA00022989"/>
    </source>
</evidence>
<evidence type="ECO:0000313" key="8">
    <source>
        <dbReference type="EMBL" id="OXM84300.1"/>
    </source>
</evidence>
<dbReference type="CDD" id="cd01949">
    <property type="entry name" value="GGDEF"/>
    <property type="match status" value="1"/>
</dbReference>
<dbReference type="Pfam" id="PF00990">
    <property type="entry name" value="GGDEF"/>
    <property type="match status" value="1"/>
</dbReference>
<keyword evidence="9" id="KW-1185">Reference proteome</keyword>
<feature type="transmembrane region" description="Helical" evidence="6">
    <location>
        <begin position="288"/>
        <end position="314"/>
    </location>
</feature>
<reference evidence="8 9" key="1">
    <citation type="submission" date="2017-07" db="EMBL/GenBank/DDBJ databases">
        <title>Genome sequencing and assembly of Paenibacillus rigui.</title>
        <authorList>
            <person name="Mayilraj S."/>
        </authorList>
    </citation>
    <scope>NUCLEOTIDE SEQUENCE [LARGE SCALE GENOMIC DNA]</scope>
    <source>
        <strain evidence="8 9">JCM 16352</strain>
    </source>
</reference>
<dbReference type="Pfam" id="PF02743">
    <property type="entry name" value="dCache_1"/>
    <property type="match status" value="1"/>
</dbReference>
<protein>
    <submittedName>
        <fullName evidence="8">Diguanylate cyclase</fullName>
    </submittedName>
</protein>
<dbReference type="CDD" id="cd18773">
    <property type="entry name" value="PDC1_HK_sensor"/>
    <property type="match status" value="1"/>
</dbReference>
<dbReference type="Gene3D" id="3.30.70.270">
    <property type="match status" value="1"/>
</dbReference>
<keyword evidence="4 6" id="KW-1133">Transmembrane helix</keyword>
<dbReference type="InterPro" id="IPR050469">
    <property type="entry name" value="Diguanylate_Cyclase"/>
</dbReference>
<dbReference type="Proteomes" id="UP000215509">
    <property type="component" value="Unassembled WGS sequence"/>
</dbReference>
<evidence type="ECO:0000256" key="1">
    <source>
        <dbReference type="ARBA" id="ARBA00004651"/>
    </source>
</evidence>
<dbReference type="AlphaFoldDB" id="A0A229ULK9"/>
<dbReference type="PANTHER" id="PTHR45138:SF9">
    <property type="entry name" value="DIGUANYLATE CYCLASE DGCM-RELATED"/>
    <property type="match status" value="1"/>
</dbReference>
<dbReference type="InterPro" id="IPR000160">
    <property type="entry name" value="GGDEF_dom"/>
</dbReference>
<keyword evidence="2" id="KW-1003">Cell membrane</keyword>
<feature type="transmembrane region" description="Helical" evidence="6">
    <location>
        <begin position="21"/>
        <end position="42"/>
    </location>
</feature>
<evidence type="ECO:0000259" key="7">
    <source>
        <dbReference type="PROSITE" id="PS50887"/>
    </source>
</evidence>
<dbReference type="NCBIfam" id="TIGR00254">
    <property type="entry name" value="GGDEF"/>
    <property type="match status" value="1"/>
</dbReference>
<dbReference type="GO" id="GO:1902201">
    <property type="term" value="P:negative regulation of bacterial-type flagellum-dependent cell motility"/>
    <property type="evidence" value="ECO:0007669"/>
    <property type="project" value="TreeGrafter"/>
</dbReference>
<evidence type="ECO:0000256" key="3">
    <source>
        <dbReference type="ARBA" id="ARBA00022692"/>
    </source>
</evidence>
<dbReference type="InterPro" id="IPR029151">
    <property type="entry name" value="Sensor-like_sf"/>
</dbReference>
<evidence type="ECO:0000313" key="9">
    <source>
        <dbReference type="Proteomes" id="UP000215509"/>
    </source>
</evidence>
<dbReference type="FunFam" id="3.30.70.270:FF:000001">
    <property type="entry name" value="Diguanylate cyclase domain protein"/>
    <property type="match status" value="1"/>
</dbReference>
<keyword evidence="3 6" id="KW-0812">Transmembrane</keyword>
<dbReference type="Gene3D" id="3.30.450.20">
    <property type="entry name" value="PAS domain"/>
    <property type="match status" value="1"/>
</dbReference>
<feature type="domain" description="GGDEF" evidence="7">
    <location>
        <begin position="401"/>
        <end position="531"/>
    </location>
</feature>
<evidence type="ECO:0000256" key="5">
    <source>
        <dbReference type="ARBA" id="ARBA00023136"/>
    </source>
</evidence>
<name>A0A229ULK9_9BACL</name>
<evidence type="ECO:0000256" key="6">
    <source>
        <dbReference type="SAM" id="Phobius"/>
    </source>
</evidence>
<dbReference type="SMART" id="SM00267">
    <property type="entry name" value="GGDEF"/>
    <property type="match status" value="1"/>
</dbReference>